<comment type="caution">
    <text evidence="2">The sequence shown here is derived from an EMBL/GenBank/DDBJ whole genome shotgun (WGS) entry which is preliminary data.</text>
</comment>
<dbReference type="AlphaFoldDB" id="A0A7J6W3N1"/>
<organism evidence="2 3">
    <name type="scientific">Thalictrum thalictroides</name>
    <name type="common">Rue-anemone</name>
    <name type="synonym">Anemone thalictroides</name>
    <dbReference type="NCBI Taxonomy" id="46969"/>
    <lineage>
        <taxon>Eukaryota</taxon>
        <taxon>Viridiplantae</taxon>
        <taxon>Streptophyta</taxon>
        <taxon>Embryophyta</taxon>
        <taxon>Tracheophyta</taxon>
        <taxon>Spermatophyta</taxon>
        <taxon>Magnoliopsida</taxon>
        <taxon>Ranunculales</taxon>
        <taxon>Ranunculaceae</taxon>
        <taxon>Thalictroideae</taxon>
        <taxon>Thalictrum</taxon>
    </lineage>
</organism>
<protein>
    <submittedName>
        <fullName evidence="2">Uncharacterized protein</fullName>
    </submittedName>
</protein>
<evidence type="ECO:0000313" key="3">
    <source>
        <dbReference type="Proteomes" id="UP000554482"/>
    </source>
</evidence>
<proteinExistence type="predicted"/>
<feature type="region of interest" description="Disordered" evidence="1">
    <location>
        <begin position="66"/>
        <end position="99"/>
    </location>
</feature>
<sequence length="99" mass="10854">MHMTQIVPKMRWYVKLQVKFMADERAQSPKRTSLPPKRGQVIARIFGVIFKPVVMVASKAAEGFQVRKNGGRGGSSAASSAYNSEGITSPDQNSDLGDR</sequence>
<evidence type="ECO:0000256" key="1">
    <source>
        <dbReference type="SAM" id="MobiDB-lite"/>
    </source>
</evidence>
<dbReference type="EMBL" id="JABWDY010023412">
    <property type="protein sequence ID" value="KAF5190925.1"/>
    <property type="molecule type" value="Genomic_DNA"/>
</dbReference>
<feature type="compositionally biased region" description="Polar residues" evidence="1">
    <location>
        <begin position="82"/>
        <end position="99"/>
    </location>
</feature>
<evidence type="ECO:0000313" key="2">
    <source>
        <dbReference type="EMBL" id="KAF5190925.1"/>
    </source>
</evidence>
<dbReference type="OrthoDB" id="1729447at2759"/>
<keyword evidence="3" id="KW-1185">Reference proteome</keyword>
<dbReference type="Proteomes" id="UP000554482">
    <property type="component" value="Unassembled WGS sequence"/>
</dbReference>
<gene>
    <name evidence="2" type="ORF">FRX31_019489</name>
</gene>
<reference evidence="2 3" key="1">
    <citation type="submission" date="2020-06" db="EMBL/GenBank/DDBJ databases">
        <title>Transcriptomic and genomic resources for Thalictrum thalictroides and T. hernandezii: Facilitating candidate gene discovery in an emerging model plant lineage.</title>
        <authorList>
            <person name="Arias T."/>
            <person name="Riano-Pachon D.M."/>
            <person name="Di Stilio V.S."/>
        </authorList>
    </citation>
    <scope>NUCLEOTIDE SEQUENCE [LARGE SCALE GENOMIC DNA]</scope>
    <source>
        <strain evidence="3">cv. WT478/WT964</strain>
        <tissue evidence="2">Leaves</tissue>
    </source>
</reference>
<accession>A0A7J6W3N1</accession>
<name>A0A7J6W3N1_THATH</name>